<evidence type="ECO:0000256" key="2">
    <source>
        <dbReference type="ARBA" id="ARBA00012438"/>
    </source>
</evidence>
<evidence type="ECO:0000256" key="1">
    <source>
        <dbReference type="ARBA" id="ARBA00000085"/>
    </source>
</evidence>
<dbReference type="SUPFAM" id="SSF55874">
    <property type="entry name" value="ATPase domain of HSP90 chaperone/DNA topoisomerase II/histidine kinase"/>
    <property type="match status" value="1"/>
</dbReference>
<dbReference type="AlphaFoldDB" id="A0A6N6RKI6"/>
<dbReference type="InterPro" id="IPR005467">
    <property type="entry name" value="His_kinase_dom"/>
</dbReference>
<keyword evidence="3" id="KW-0597">Phosphoprotein</keyword>
<protein>
    <recommendedName>
        <fullName evidence="2">histidine kinase</fullName>
        <ecNumber evidence="2">2.7.13.3</ecNumber>
    </recommendedName>
</protein>
<comment type="caution">
    <text evidence="6">The sequence shown here is derived from an EMBL/GenBank/DDBJ whole genome shotgun (WGS) entry which is preliminary data.</text>
</comment>
<dbReference type="InterPro" id="IPR052023">
    <property type="entry name" value="Histidine_kinase_KdpD"/>
</dbReference>
<dbReference type="InterPro" id="IPR004358">
    <property type="entry name" value="Sig_transdc_His_kin-like_C"/>
</dbReference>
<evidence type="ECO:0000256" key="3">
    <source>
        <dbReference type="ARBA" id="ARBA00022553"/>
    </source>
</evidence>
<keyword evidence="4" id="KW-1133">Transmembrane helix</keyword>
<evidence type="ECO:0000313" key="7">
    <source>
        <dbReference type="Proteomes" id="UP000468650"/>
    </source>
</evidence>
<dbReference type="CDD" id="cd00082">
    <property type="entry name" value="HisKA"/>
    <property type="match status" value="1"/>
</dbReference>
<dbReference type="RefSeq" id="WP_151667349.1">
    <property type="nucleotide sequence ID" value="NZ_WBVO01000005.1"/>
</dbReference>
<dbReference type="PANTHER" id="PTHR45569:SF1">
    <property type="entry name" value="SENSOR PROTEIN KDPD"/>
    <property type="match status" value="1"/>
</dbReference>
<keyword evidence="4" id="KW-0812">Transmembrane</keyword>
<evidence type="ECO:0000259" key="5">
    <source>
        <dbReference type="PROSITE" id="PS50109"/>
    </source>
</evidence>
<dbReference type="OrthoDB" id="9810447at2"/>
<evidence type="ECO:0000256" key="4">
    <source>
        <dbReference type="SAM" id="Phobius"/>
    </source>
</evidence>
<dbReference type="PRINTS" id="PR00344">
    <property type="entry name" value="BCTRLSENSOR"/>
</dbReference>
<reference evidence="6 7" key="1">
    <citation type="submission" date="2019-09" db="EMBL/GenBank/DDBJ databases">
        <title>Genomes of family Cryomorphaceae.</title>
        <authorList>
            <person name="Bowman J.P."/>
        </authorList>
    </citation>
    <scope>NUCLEOTIDE SEQUENCE [LARGE SCALE GENOMIC DNA]</scope>
    <source>
        <strain evidence="6 7">LMG 25704</strain>
    </source>
</reference>
<keyword evidence="7" id="KW-1185">Reference proteome</keyword>
<evidence type="ECO:0000313" key="6">
    <source>
        <dbReference type="EMBL" id="KAB2810205.1"/>
    </source>
</evidence>
<dbReference type="Gene3D" id="1.10.287.130">
    <property type="match status" value="1"/>
</dbReference>
<comment type="catalytic activity">
    <reaction evidence="1">
        <text>ATP + protein L-histidine = ADP + protein N-phospho-L-histidine.</text>
        <dbReference type="EC" id="2.7.13.3"/>
    </reaction>
</comment>
<dbReference type="GO" id="GO:0005886">
    <property type="term" value="C:plasma membrane"/>
    <property type="evidence" value="ECO:0007669"/>
    <property type="project" value="TreeGrafter"/>
</dbReference>
<feature type="transmembrane region" description="Helical" evidence="4">
    <location>
        <begin position="21"/>
        <end position="43"/>
    </location>
</feature>
<dbReference type="GO" id="GO:0000155">
    <property type="term" value="F:phosphorelay sensor kinase activity"/>
    <property type="evidence" value="ECO:0007669"/>
    <property type="project" value="InterPro"/>
</dbReference>
<dbReference type="InterPro" id="IPR003594">
    <property type="entry name" value="HATPase_dom"/>
</dbReference>
<dbReference type="EC" id="2.7.13.3" evidence="2"/>
<feature type="transmembrane region" description="Helical" evidence="4">
    <location>
        <begin position="49"/>
        <end position="73"/>
    </location>
</feature>
<dbReference type="Proteomes" id="UP000468650">
    <property type="component" value="Unassembled WGS sequence"/>
</dbReference>
<feature type="domain" description="Histidine kinase" evidence="5">
    <location>
        <begin position="99"/>
        <end position="311"/>
    </location>
</feature>
<keyword evidence="4" id="KW-0472">Membrane</keyword>
<proteinExistence type="predicted"/>
<dbReference type="InterPro" id="IPR036890">
    <property type="entry name" value="HATPase_C_sf"/>
</dbReference>
<gene>
    <name evidence="6" type="ORF">F8C67_08195</name>
</gene>
<dbReference type="SUPFAM" id="SSF47384">
    <property type="entry name" value="Homodimeric domain of signal transducing histidine kinase"/>
    <property type="match status" value="1"/>
</dbReference>
<dbReference type="InterPro" id="IPR003661">
    <property type="entry name" value="HisK_dim/P_dom"/>
</dbReference>
<accession>A0A6N6RKI6</accession>
<dbReference type="Pfam" id="PF02518">
    <property type="entry name" value="HATPase_c"/>
    <property type="match status" value="1"/>
</dbReference>
<sequence length="311" mass="35301">MARESNKPQALTAVGKWYFTPFAITAVSILASELIYLIFYFWMLSDYPTGWYGFVISFAIPLVVAWPTSHYIIKLWKRVEKTKALLEEENEMRSKLLGIISHDVRSPLGMLINLMDLMKEDMTKEELFAIMEQLEPQLQFTKDTLDRLTYWVKLRMHESSLEIKRFKLGEIRTEVQRYGDQFAIHRSNGLQINWDDELVLETDPNVVIIALTNLVNNAVKHSPESAPVRIVSEVNSTTLKLHVIDEGPGIPAKSLDELLDASQTKTLSKTTESMGVGLFLTKEFMEIGGGKLSAKNLDTKGAQFSITLGRV</sequence>
<dbReference type="EMBL" id="WBVO01000005">
    <property type="protein sequence ID" value="KAB2810205.1"/>
    <property type="molecule type" value="Genomic_DNA"/>
</dbReference>
<name>A0A6N6RKI6_9FLAO</name>
<dbReference type="Gene3D" id="3.30.565.10">
    <property type="entry name" value="Histidine kinase-like ATPase, C-terminal domain"/>
    <property type="match status" value="1"/>
</dbReference>
<dbReference type="PROSITE" id="PS50109">
    <property type="entry name" value="HIS_KIN"/>
    <property type="match status" value="1"/>
</dbReference>
<dbReference type="SMART" id="SM00387">
    <property type="entry name" value="HATPase_c"/>
    <property type="match status" value="1"/>
</dbReference>
<dbReference type="InterPro" id="IPR036097">
    <property type="entry name" value="HisK_dim/P_sf"/>
</dbReference>
<dbReference type="PANTHER" id="PTHR45569">
    <property type="entry name" value="SENSOR PROTEIN KDPD"/>
    <property type="match status" value="1"/>
</dbReference>
<organism evidence="6 7">
    <name type="scientific">Phaeocystidibacter luteus</name>
    <dbReference type="NCBI Taxonomy" id="911197"/>
    <lineage>
        <taxon>Bacteria</taxon>
        <taxon>Pseudomonadati</taxon>
        <taxon>Bacteroidota</taxon>
        <taxon>Flavobacteriia</taxon>
        <taxon>Flavobacteriales</taxon>
        <taxon>Phaeocystidibacteraceae</taxon>
        <taxon>Phaeocystidibacter</taxon>
    </lineage>
</organism>